<comment type="caution">
    <text evidence="2">The sequence shown here is derived from an EMBL/GenBank/DDBJ whole genome shotgun (WGS) entry which is preliminary data.</text>
</comment>
<accession>A0ABR7LMD5</accession>
<dbReference type="InterPro" id="IPR036514">
    <property type="entry name" value="SGNH_hydro_sf"/>
</dbReference>
<organism evidence="2 3">
    <name type="scientific">Actinomadura alba</name>
    <dbReference type="NCBI Taxonomy" id="406431"/>
    <lineage>
        <taxon>Bacteria</taxon>
        <taxon>Bacillati</taxon>
        <taxon>Actinomycetota</taxon>
        <taxon>Actinomycetes</taxon>
        <taxon>Streptosporangiales</taxon>
        <taxon>Thermomonosporaceae</taxon>
        <taxon>Actinomadura</taxon>
    </lineage>
</organism>
<dbReference type="RefSeq" id="WP_187243015.1">
    <property type="nucleotide sequence ID" value="NZ_BAAAOK010000028.1"/>
</dbReference>
<dbReference type="SUPFAM" id="SSF52266">
    <property type="entry name" value="SGNH hydrolase"/>
    <property type="match status" value="1"/>
</dbReference>
<dbReference type="GO" id="GO:0016787">
    <property type="term" value="F:hydrolase activity"/>
    <property type="evidence" value="ECO:0007669"/>
    <property type="project" value="UniProtKB-KW"/>
</dbReference>
<dbReference type="PANTHER" id="PTHR30383:SF5">
    <property type="entry name" value="SGNH HYDROLASE-TYPE ESTERASE DOMAIN-CONTAINING PROTEIN"/>
    <property type="match status" value="1"/>
</dbReference>
<evidence type="ECO:0000259" key="1">
    <source>
        <dbReference type="Pfam" id="PF13472"/>
    </source>
</evidence>
<dbReference type="Pfam" id="PF13472">
    <property type="entry name" value="Lipase_GDSL_2"/>
    <property type="match status" value="1"/>
</dbReference>
<feature type="domain" description="SGNH hydrolase-type esterase" evidence="1">
    <location>
        <begin position="46"/>
        <end position="269"/>
    </location>
</feature>
<dbReference type="EMBL" id="JABVEC010000006">
    <property type="protein sequence ID" value="MBC6466007.1"/>
    <property type="molecule type" value="Genomic_DNA"/>
</dbReference>
<dbReference type="Proteomes" id="UP000805614">
    <property type="component" value="Unassembled WGS sequence"/>
</dbReference>
<evidence type="ECO:0000313" key="2">
    <source>
        <dbReference type="EMBL" id="MBC6466007.1"/>
    </source>
</evidence>
<reference evidence="2 3" key="1">
    <citation type="submission" date="2020-06" db="EMBL/GenBank/DDBJ databases">
        <title>Actinomadura xiongansis sp. nov., isolated from soil of Baiyangdian.</title>
        <authorList>
            <person name="Zhang X."/>
        </authorList>
    </citation>
    <scope>NUCLEOTIDE SEQUENCE [LARGE SCALE GENOMIC DNA]</scope>
    <source>
        <strain evidence="2 3">HBUM206468</strain>
    </source>
</reference>
<sequence>MVDRPVRRVLVLVSVVAVLATGAVRPAVPVSAAFAPFAFVPARMAVLGDSITRGFNACGWYVDCESRSWAGGSEAPVRSHYARLRMRNRSLVVHNNAVSRAKVIALEGQARSAVAQRVDYVTILIGANDACTRSEQTMTSVADFESRFRAGMDTLRQGVPNALVFVSSIPDVKRLWQVGKEDAVARVAWTLFGVCRSMLFHPSSMAAADMDRRDRVRRRVIAYNHVLARVCAEYPRCASDRNAVFDYRFSLSEVSRWDFFHPNGNGQAALARLTFHAGFWSPTANRRAHARLNR</sequence>
<gene>
    <name evidence="2" type="ORF">HKK74_10920</name>
</gene>
<protein>
    <submittedName>
        <fullName evidence="2">SGNH/GDSL hydrolase family protein</fullName>
    </submittedName>
</protein>
<dbReference type="Gene3D" id="3.40.50.1110">
    <property type="entry name" value="SGNH hydrolase"/>
    <property type="match status" value="1"/>
</dbReference>
<dbReference type="InterPro" id="IPR013830">
    <property type="entry name" value="SGNH_hydro"/>
</dbReference>
<name>A0ABR7LMD5_9ACTN</name>
<keyword evidence="2" id="KW-0378">Hydrolase</keyword>
<proteinExistence type="predicted"/>
<dbReference type="PANTHER" id="PTHR30383">
    <property type="entry name" value="THIOESTERASE 1/PROTEASE 1/LYSOPHOSPHOLIPASE L1"/>
    <property type="match status" value="1"/>
</dbReference>
<dbReference type="InterPro" id="IPR051532">
    <property type="entry name" value="Ester_Hydrolysis_Enzymes"/>
</dbReference>
<evidence type="ECO:0000313" key="3">
    <source>
        <dbReference type="Proteomes" id="UP000805614"/>
    </source>
</evidence>
<keyword evidence="3" id="KW-1185">Reference proteome</keyword>